<keyword evidence="6" id="KW-1185">Reference proteome</keyword>
<dbReference type="Proteomes" id="UP001217485">
    <property type="component" value="Unassembled WGS sequence"/>
</dbReference>
<dbReference type="InterPro" id="IPR023214">
    <property type="entry name" value="HAD_sf"/>
</dbReference>
<sequence>MRLDAGHWSGLPLRYGPGAAAEARYVRHRMTLRAILFDLDGTLHDKTATLRAVAARQYSSADLASRHIAYETWQSSFVELNNLRIEKTEVFSRLAQLFGLPRSFQASLLEDFDENLGKLAVAFPGAVDLLGVCRGKGLKVGVVTNGRDAFQRSKIEGMGLSPYLDAVVTSGAFGSKKPDPKIFLACLSQLGVPPRQAVFVGDDLQADIEPSLQLGMRAILKAASPSPRVWLCTESLPEIAAFIQSHA</sequence>
<organism evidence="5 6">
    <name type="scientific">Sorangium atrum</name>
    <dbReference type="NCBI Taxonomy" id="2995308"/>
    <lineage>
        <taxon>Bacteria</taxon>
        <taxon>Pseudomonadati</taxon>
        <taxon>Myxococcota</taxon>
        <taxon>Polyangia</taxon>
        <taxon>Polyangiales</taxon>
        <taxon>Polyangiaceae</taxon>
        <taxon>Sorangium</taxon>
    </lineage>
</organism>
<evidence type="ECO:0000256" key="4">
    <source>
        <dbReference type="ARBA" id="ARBA00022842"/>
    </source>
</evidence>
<reference evidence="5 6" key="1">
    <citation type="submission" date="2023-01" db="EMBL/GenBank/DDBJ databases">
        <title>Minimal conservation of predation-associated metabolite biosynthetic gene clusters underscores biosynthetic potential of Myxococcota including descriptions for ten novel species: Archangium lansinium sp. nov., Myxococcus landrumus sp. nov., Nannocystis bai.</title>
        <authorList>
            <person name="Ahearne A."/>
            <person name="Stevens C."/>
            <person name="Dowd S."/>
        </authorList>
    </citation>
    <scope>NUCLEOTIDE SEQUENCE [LARGE SCALE GENOMIC DNA]</scope>
    <source>
        <strain evidence="5 6">WIWO2</strain>
    </source>
</reference>
<dbReference type="InterPro" id="IPR006439">
    <property type="entry name" value="HAD-SF_hydro_IA"/>
</dbReference>
<dbReference type="NCBIfam" id="TIGR01509">
    <property type="entry name" value="HAD-SF-IA-v3"/>
    <property type="match status" value="1"/>
</dbReference>
<dbReference type="EMBL" id="JAQNDK010000001">
    <property type="protein sequence ID" value="MDC0677869.1"/>
    <property type="molecule type" value="Genomic_DNA"/>
</dbReference>
<dbReference type="Pfam" id="PF00702">
    <property type="entry name" value="Hydrolase"/>
    <property type="match status" value="1"/>
</dbReference>
<keyword evidence="3 5" id="KW-0378">Hydrolase</keyword>
<accession>A0ABT5BUN4</accession>
<dbReference type="NCBIfam" id="TIGR01549">
    <property type="entry name" value="HAD-SF-IA-v1"/>
    <property type="match status" value="1"/>
</dbReference>
<dbReference type="PANTHER" id="PTHR46470">
    <property type="entry name" value="N-ACYLNEURAMINATE-9-PHOSPHATASE"/>
    <property type="match status" value="1"/>
</dbReference>
<evidence type="ECO:0000256" key="1">
    <source>
        <dbReference type="ARBA" id="ARBA00001946"/>
    </source>
</evidence>
<dbReference type="SFLD" id="SFLDG01129">
    <property type="entry name" value="C1.5:_HAD__Beta-PGM__Phosphata"/>
    <property type="match status" value="1"/>
</dbReference>
<evidence type="ECO:0000313" key="5">
    <source>
        <dbReference type="EMBL" id="MDC0677869.1"/>
    </source>
</evidence>
<dbReference type="InterPro" id="IPR036412">
    <property type="entry name" value="HAD-like_sf"/>
</dbReference>
<name>A0ABT5BUN4_9BACT</name>
<keyword evidence="4" id="KW-0460">Magnesium</keyword>
<dbReference type="RefSeq" id="WP_272094617.1">
    <property type="nucleotide sequence ID" value="NZ_JAQNDK010000001.1"/>
</dbReference>
<keyword evidence="2" id="KW-0479">Metal-binding</keyword>
<dbReference type="InterPro" id="IPR051400">
    <property type="entry name" value="HAD-like_hydrolase"/>
</dbReference>
<evidence type="ECO:0000256" key="2">
    <source>
        <dbReference type="ARBA" id="ARBA00022723"/>
    </source>
</evidence>
<comment type="cofactor">
    <cofactor evidence="1">
        <name>Mg(2+)</name>
        <dbReference type="ChEBI" id="CHEBI:18420"/>
    </cofactor>
</comment>
<dbReference type="SUPFAM" id="SSF56784">
    <property type="entry name" value="HAD-like"/>
    <property type="match status" value="1"/>
</dbReference>
<dbReference type="SFLD" id="SFLDS00003">
    <property type="entry name" value="Haloacid_Dehalogenase"/>
    <property type="match status" value="1"/>
</dbReference>
<dbReference type="PANTHER" id="PTHR46470:SF2">
    <property type="entry name" value="GLYCERALDEHYDE 3-PHOSPHATE PHOSPHATASE"/>
    <property type="match status" value="1"/>
</dbReference>
<evidence type="ECO:0000256" key="3">
    <source>
        <dbReference type="ARBA" id="ARBA00022801"/>
    </source>
</evidence>
<dbReference type="Gene3D" id="3.40.50.1000">
    <property type="entry name" value="HAD superfamily/HAD-like"/>
    <property type="match status" value="1"/>
</dbReference>
<dbReference type="Gene3D" id="1.10.150.520">
    <property type="match status" value="1"/>
</dbReference>
<protein>
    <submittedName>
        <fullName evidence="5">HAD family hydrolase</fullName>
    </submittedName>
</protein>
<comment type="caution">
    <text evidence="5">The sequence shown here is derived from an EMBL/GenBank/DDBJ whole genome shotgun (WGS) entry which is preliminary data.</text>
</comment>
<dbReference type="GO" id="GO:0016787">
    <property type="term" value="F:hydrolase activity"/>
    <property type="evidence" value="ECO:0007669"/>
    <property type="project" value="UniProtKB-KW"/>
</dbReference>
<proteinExistence type="predicted"/>
<dbReference type="PRINTS" id="PR00413">
    <property type="entry name" value="HADHALOGNASE"/>
</dbReference>
<gene>
    <name evidence="5" type="ORF">POL72_09020</name>
</gene>
<evidence type="ECO:0000313" key="6">
    <source>
        <dbReference type="Proteomes" id="UP001217485"/>
    </source>
</evidence>